<dbReference type="Pfam" id="PF07969">
    <property type="entry name" value="Amidohydro_3"/>
    <property type="match status" value="1"/>
</dbReference>
<evidence type="ECO:0000259" key="2">
    <source>
        <dbReference type="Pfam" id="PF07969"/>
    </source>
</evidence>
<gene>
    <name evidence="3" type="primary">dag_2</name>
    <name evidence="3" type="ORF">CVS54_02635</name>
</gene>
<dbReference type="GO" id="GO:0047421">
    <property type="term" value="F:N-acyl-D-glutamate deacylase activity"/>
    <property type="evidence" value="ECO:0007669"/>
    <property type="project" value="UniProtKB-EC"/>
</dbReference>
<dbReference type="AlphaFoldDB" id="A0A3S9WMG0"/>
<proteinExistence type="predicted"/>
<evidence type="ECO:0000256" key="1">
    <source>
        <dbReference type="SAM" id="MobiDB-lite"/>
    </source>
</evidence>
<keyword evidence="3" id="KW-0378">Hydrolase</keyword>
<dbReference type="Gene3D" id="3.30.1490.130">
    <property type="entry name" value="D-aminoacylase. Domain 3"/>
    <property type="match status" value="1"/>
</dbReference>
<organism evidence="3 4">
    <name type="scientific">Microbacterium oxydans</name>
    <dbReference type="NCBI Taxonomy" id="82380"/>
    <lineage>
        <taxon>Bacteria</taxon>
        <taxon>Bacillati</taxon>
        <taxon>Actinomycetota</taxon>
        <taxon>Actinomycetes</taxon>
        <taxon>Micrococcales</taxon>
        <taxon>Microbacteriaceae</taxon>
        <taxon>Microbacterium</taxon>
    </lineage>
</organism>
<evidence type="ECO:0000313" key="4">
    <source>
        <dbReference type="Proteomes" id="UP000274841"/>
    </source>
</evidence>
<dbReference type="InterPro" id="IPR023100">
    <property type="entry name" value="D-aminoacylase_insert_dom_sf"/>
</dbReference>
<dbReference type="InterPro" id="IPR011059">
    <property type="entry name" value="Metal-dep_hydrolase_composite"/>
</dbReference>
<dbReference type="Gene3D" id="3.20.20.140">
    <property type="entry name" value="Metal-dependent hydrolases"/>
    <property type="match status" value="1"/>
</dbReference>
<dbReference type="PANTHER" id="PTHR11647:SF1">
    <property type="entry name" value="COLLAPSIN RESPONSE MEDIATOR PROTEIN"/>
    <property type="match status" value="1"/>
</dbReference>
<dbReference type="EMBL" id="CP031422">
    <property type="protein sequence ID" value="AZS41286.1"/>
    <property type="molecule type" value="Genomic_DNA"/>
</dbReference>
<dbReference type="InterPro" id="IPR013108">
    <property type="entry name" value="Amidohydro_3"/>
</dbReference>
<dbReference type="Gene3D" id="2.30.40.10">
    <property type="entry name" value="Urease, subunit C, domain 1"/>
    <property type="match status" value="1"/>
</dbReference>
<sequence length="534" mass="57149">MHLPVDRGTQNGLYGGTGTTTRFRRTAPDRPRPAWQGDSVDTLLRGGRVIDPKTETDRITDLLLADGRVAALGDGLTVPADAEVVDATGLIVGPGFVDLHSHVHSIAGQRLQAMDGVTTALDLEAGLLPIAEALARAATDGRPLNYGFSASWSQARAYAHLDRVPVADFTASMDLLGKPEWQRSSSPAERRRWLGLLEDELGAGALGIGVLMGYAPRSDPDEFLDLSRLAAAAHAPTFTHVRELIEADPRTPIDGSEELVRAAAETGAAMHHCHVNSTSLRHVDRVLGLIDRSRAAGSRVTVEAYPYGAGSTAIGAFFLAPEKLPGLGITPSSLVLVDTGERIADEARLREVRATDPGATCIVTFLDEADPFDRAHLHRALAYPDAIVASDAMPVSWTGIDGRTLYEQRDWPLPPGGHTHPRTAGTFAKSLRLMVLESGTWSWLDAFRRCSFLPARVLDEVSSGMRSKGHLTVGADADVVVIDPTTLSDRATYADPTRPSQGVRELFVHGTRVVHEGELVTAALPGRAVRGDAS</sequence>
<dbReference type="Proteomes" id="UP000274841">
    <property type="component" value="Chromosome"/>
</dbReference>
<dbReference type="SUPFAM" id="SSF51556">
    <property type="entry name" value="Metallo-dependent hydrolases"/>
    <property type="match status" value="1"/>
</dbReference>
<protein>
    <submittedName>
        <fullName evidence="3">N-acyl-D-glutamate deacylase</fullName>
        <ecNumber evidence="3">3.5.1.82</ecNumber>
    </submittedName>
</protein>
<dbReference type="KEGG" id="moy:CVS54_02635"/>
<evidence type="ECO:0000313" key="3">
    <source>
        <dbReference type="EMBL" id="AZS41286.1"/>
    </source>
</evidence>
<dbReference type="InterPro" id="IPR032466">
    <property type="entry name" value="Metal_Hydrolase"/>
</dbReference>
<feature type="region of interest" description="Disordered" evidence="1">
    <location>
        <begin position="1"/>
        <end position="34"/>
    </location>
</feature>
<dbReference type="InterPro" id="IPR050378">
    <property type="entry name" value="Metallo-dep_Hydrolases_sf"/>
</dbReference>
<reference evidence="3 4" key="1">
    <citation type="submission" date="2018-08" db="EMBL/GenBank/DDBJ databases">
        <title>Microbacterium oxydans strain HG3.</title>
        <authorList>
            <person name="ORTET P."/>
        </authorList>
    </citation>
    <scope>NUCLEOTIDE SEQUENCE [LARGE SCALE GENOMIC DNA]</scope>
    <source>
        <strain evidence="3 4">HG3</strain>
    </source>
</reference>
<accession>A0A3S9WMG0</accession>
<dbReference type="PANTHER" id="PTHR11647">
    <property type="entry name" value="HYDRANTOINASE/DIHYDROPYRIMIDINASE FAMILY MEMBER"/>
    <property type="match status" value="1"/>
</dbReference>
<dbReference type="NCBIfam" id="NF006560">
    <property type="entry name" value="PRK09061.1"/>
    <property type="match status" value="1"/>
</dbReference>
<dbReference type="SUPFAM" id="SSF51338">
    <property type="entry name" value="Composite domain of metallo-dependent hydrolases"/>
    <property type="match status" value="1"/>
</dbReference>
<name>A0A3S9WMG0_9MICO</name>
<dbReference type="EC" id="3.5.1.82" evidence="3"/>
<feature type="domain" description="Amidohydrolase 3" evidence="2">
    <location>
        <begin position="83"/>
        <end position="514"/>
    </location>
</feature>